<feature type="domain" description="Kinesin motor" evidence="2">
    <location>
        <begin position="1"/>
        <end position="206"/>
    </location>
</feature>
<comment type="similarity">
    <text evidence="1">Belongs to the TRAFAC class myosin-kinesin ATPase superfamily. Kinesin family.</text>
</comment>
<dbReference type="InterPro" id="IPR001752">
    <property type="entry name" value="Kinesin_motor_dom"/>
</dbReference>
<gene>
    <name evidence="3" type="ORF">NAPIS_ORF01786</name>
</gene>
<evidence type="ECO:0000256" key="1">
    <source>
        <dbReference type="PROSITE-ProRule" id="PRU00283"/>
    </source>
</evidence>
<dbReference type="PANTHER" id="PTHR24115:SF1000">
    <property type="entry name" value="KINESIN-LIKE PROTEIN KIF22"/>
    <property type="match status" value="1"/>
</dbReference>
<dbReference type="VEuPathDB" id="MicrosporidiaDB:NAPIS_ORF01786"/>
<dbReference type="HOGENOM" id="CLU_990768_0_0_1"/>
<evidence type="ECO:0000259" key="2">
    <source>
        <dbReference type="PROSITE" id="PS50067"/>
    </source>
</evidence>
<dbReference type="Proteomes" id="UP000053780">
    <property type="component" value="Unassembled WGS sequence"/>
</dbReference>
<accession>T0L811</accession>
<dbReference type="PRINTS" id="PR00380">
    <property type="entry name" value="KINESINHEAVY"/>
</dbReference>
<dbReference type="GO" id="GO:0016887">
    <property type="term" value="F:ATP hydrolysis activity"/>
    <property type="evidence" value="ECO:0007669"/>
    <property type="project" value="TreeGrafter"/>
</dbReference>
<dbReference type="OrthoDB" id="3176171at2759"/>
<reference evidence="3 4" key="1">
    <citation type="journal article" date="2013" name="BMC Genomics">
        <title>Genome sequencing and comparative genomics of honey bee microsporidia, Nosema apis reveal novel insights into host-parasite interactions.</title>
        <authorList>
            <person name="Chen Yp."/>
            <person name="Pettis J.S."/>
            <person name="Zhao Y."/>
            <person name="Liu X."/>
            <person name="Tallon L.J."/>
            <person name="Sadzewicz L.D."/>
            <person name="Li R."/>
            <person name="Zheng H."/>
            <person name="Huang S."/>
            <person name="Zhang X."/>
            <person name="Hamilton M.C."/>
            <person name="Pernal S.F."/>
            <person name="Melathopoulos A.P."/>
            <person name="Yan X."/>
            <person name="Evans J.D."/>
        </authorList>
    </citation>
    <scope>NUCLEOTIDE SEQUENCE [LARGE SCALE GENOMIC DNA]</scope>
    <source>
        <strain evidence="3 4">BRL 01</strain>
    </source>
</reference>
<evidence type="ECO:0000313" key="4">
    <source>
        <dbReference type="Proteomes" id="UP000053780"/>
    </source>
</evidence>
<dbReference type="GO" id="GO:0005524">
    <property type="term" value="F:ATP binding"/>
    <property type="evidence" value="ECO:0007669"/>
    <property type="project" value="InterPro"/>
</dbReference>
<dbReference type="Pfam" id="PF00225">
    <property type="entry name" value="Kinesin"/>
    <property type="match status" value="1"/>
</dbReference>
<dbReference type="InterPro" id="IPR036961">
    <property type="entry name" value="Kinesin_motor_dom_sf"/>
</dbReference>
<comment type="caution">
    <text evidence="1">Lacks conserved residue(s) required for the propagation of feature annotation.</text>
</comment>
<organism evidence="3 4">
    <name type="scientific">Vairimorpha apis BRL 01</name>
    <dbReference type="NCBI Taxonomy" id="1037528"/>
    <lineage>
        <taxon>Eukaryota</taxon>
        <taxon>Fungi</taxon>
        <taxon>Fungi incertae sedis</taxon>
        <taxon>Microsporidia</taxon>
        <taxon>Nosematidae</taxon>
        <taxon>Vairimorpha</taxon>
    </lineage>
</organism>
<dbReference type="SMART" id="SM00129">
    <property type="entry name" value="KISc"/>
    <property type="match status" value="1"/>
</dbReference>
<dbReference type="InterPro" id="IPR027640">
    <property type="entry name" value="Kinesin-like_fam"/>
</dbReference>
<dbReference type="GO" id="GO:0007018">
    <property type="term" value="P:microtubule-based movement"/>
    <property type="evidence" value="ECO:0007669"/>
    <property type="project" value="InterPro"/>
</dbReference>
<dbReference type="InterPro" id="IPR027417">
    <property type="entry name" value="P-loop_NTPase"/>
</dbReference>
<dbReference type="Gene3D" id="3.40.850.10">
    <property type="entry name" value="Kinesin motor domain"/>
    <property type="match status" value="1"/>
</dbReference>
<dbReference type="GO" id="GO:0008017">
    <property type="term" value="F:microtubule binding"/>
    <property type="evidence" value="ECO:0007669"/>
    <property type="project" value="InterPro"/>
</dbReference>
<evidence type="ECO:0000313" key="3">
    <source>
        <dbReference type="EMBL" id="EQB60644.1"/>
    </source>
</evidence>
<dbReference type="GO" id="GO:0008574">
    <property type="term" value="F:plus-end-directed microtubule motor activity"/>
    <property type="evidence" value="ECO:0007669"/>
    <property type="project" value="TreeGrafter"/>
</dbReference>
<dbReference type="PROSITE" id="PS50067">
    <property type="entry name" value="KINESIN_MOTOR_2"/>
    <property type="match status" value="1"/>
</dbReference>
<sequence length="281" mass="32548">MIGTKKSPGLIYNILKDLLADLEIDISYLEIYNEKIYDLLEPKQLFLRERENTVFVPDLFNKKITNYSEFIDVFEKGNLNRRTGETKLNKFSSRSHSILRLMNKNTKFYLVDLAGSENNRKTGNTGIRLTESNNINKSLFVLGNVVNSILRNDIRIPYRDSKLTRLLQDSIGGNSLCYVIANIIDDVNYLDETLNTLKFACKSRKIVNVPRTETININQKFDNSNKNKNESHNKNINKIMLDNYNNKNVTKLKFNEKNINKINVTDKNILTDKTNTPKKQN</sequence>
<keyword evidence="4" id="KW-1185">Reference proteome</keyword>
<dbReference type="EMBL" id="KE647264">
    <property type="protein sequence ID" value="EQB60644.1"/>
    <property type="molecule type" value="Genomic_DNA"/>
</dbReference>
<protein>
    <submittedName>
        <fullName evidence="3">Kinesin-like protein kif22</fullName>
    </submittedName>
</protein>
<proteinExistence type="inferred from homology"/>
<dbReference type="GO" id="GO:0005874">
    <property type="term" value="C:microtubule"/>
    <property type="evidence" value="ECO:0007669"/>
    <property type="project" value="TreeGrafter"/>
</dbReference>
<name>T0L811_9MICR</name>
<dbReference type="SUPFAM" id="SSF52540">
    <property type="entry name" value="P-loop containing nucleoside triphosphate hydrolases"/>
    <property type="match status" value="1"/>
</dbReference>
<dbReference type="GO" id="GO:0005871">
    <property type="term" value="C:kinesin complex"/>
    <property type="evidence" value="ECO:0007669"/>
    <property type="project" value="TreeGrafter"/>
</dbReference>
<dbReference type="PANTHER" id="PTHR24115">
    <property type="entry name" value="KINESIN-RELATED"/>
    <property type="match status" value="1"/>
</dbReference>
<dbReference type="AlphaFoldDB" id="T0L811"/>